<proteinExistence type="predicted"/>
<dbReference type="EMBL" id="CP003264">
    <property type="protein sequence ID" value="AFN35628.1"/>
    <property type="molecule type" value="Genomic_DNA"/>
</dbReference>
<name>A0ABN4AUZ8_9BURK</name>
<protein>
    <submittedName>
        <fullName evidence="1">Exported protein</fullName>
    </submittedName>
</protein>
<dbReference type="RefSeq" id="WP_014840248.1">
    <property type="nucleotide sequence ID" value="NC_018108.1"/>
</dbReference>
<reference evidence="1 2" key="1">
    <citation type="journal article" date="2012" name="Vet. Microbiol.">
        <title>Comparative genomic analyses of the Taylorellae.</title>
        <authorList>
            <person name="Hauser H."/>
            <person name="Richter D.C."/>
            <person name="van Tonder A."/>
            <person name="Clark L."/>
            <person name="Preston A."/>
        </authorList>
    </citation>
    <scope>NUCLEOTIDE SEQUENCE [LARGE SCALE GENOMIC DNA]</scope>
    <source>
        <strain evidence="1 2">ATCC 35865</strain>
    </source>
</reference>
<dbReference type="Proteomes" id="UP000003121">
    <property type="component" value="Chromosome"/>
</dbReference>
<sequence length="218" mass="24409">MLLVEGKLEGKSINSFFKKLSGLSACLLSTLYLVACSTPFIKQPIKSFPNEFINTSSALKARASFDRTSIAIRQGSFSQVVGRIYVRNQNESRERTGRYVEVALNPVSNLSNQWFDQICQKGFDLTGNLESGYKTLIRTSVSNELGQFAFPNVPVGEYYLSARVYWFDDKPLSGPELYGGLLAKKIYVTQAAVSEDLNENHACPGKYRLFRPISIFES</sequence>
<accession>A0ABN4AUZ8</accession>
<evidence type="ECO:0000313" key="1">
    <source>
        <dbReference type="EMBL" id="AFN35628.1"/>
    </source>
</evidence>
<keyword evidence="2" id="KW-1185">Reference proteome</keyword>
<organism evidence="1 2">
    <name type="scientific">Taylorella equigenitalis ATCC 35865</name>
    <dbReference type="NCBI Taxonomy" id="743973"/>
    <lineage>
        <taxon>Bacteria</taxon>
        <taxon>Pseudomonadati</taxon>
        <taxon>Pseudomonadota</taxon>
        <taxon>Betaproteobacteria</taxon>
        <taxon>Burkholderiales</taxon>
        <taxon>Alcaligenaceae</taxon>
        <taxon>Taylorella</taxon>
    </lineage>
</organism>
<dbReference type="SUPFAM" id="SSF117074">
    <property type="entry name" value="Hypothetical protein PA1324"/>
    <property type="match status" value="1"/>
</dbReference>
<evidence type="ECO:0000313" key="2">
    <source>
        <dbReference type="Proteomes" id="UP000003121"/>
    </source>
</evidence>
<gene>
    <name evidence="1" type="ORF">KUI_0542</name>
</gene>